<evidence type="ECO:0000313" key="2">
    <source>
        <dbReference type="EMBL" id="KAG2648326.1"/>
    </source>
</evidence>
<feature type="region of interest" description="Disordered" evidence="1">
    <location>
        <begin position="58"/>
        <end position="85"/>
    </location>
</feature>
<evidence type="ECO:0000313" key="3">
    <source>
        <dbReference type="Proteomes" id="UP000823388"/>
    </source>
</evidence>
<organism evidence="2 3">
    <name type="scientific">Panicum virgatum</name>
    <name type="common">Blackwell switchgrass</name>
    <dbReference type="NCBI Taxonomy" id="38727"/>
    <lineage>
        <taxon>Eukaryota</taxon>
        <taxon>Viridiplantae</taxon>
        <taxon>Streptophyta</taxon>
        <taxon>Embryophyta</taxon>
        <taxon>Tracheophyta</taxon>
        <taxon>Spermatophyta</taxon>
        <taxon>Magnoliopsida</taxon>
        <taxon>Liliopsida</taxon>
        <taxon>Poales</taxon>
        <taxon>Poaceae</taxon>
        <taxon>PACMAD clade</taxon>
        <taxon>Panicoideae</taxon>
        <taxon>Panicodae</taxon>
        <taxon>Paniceae</taxon>
        <taxon>Panicinae</taxon>
        <taxon>Panicum</taxon>
        <taxon>Panicum sect. Hiantes</taxon>
    </lineage>
</organism>
<feature type="region of interest" description="Disordered" evidence="1">
    <location>
        <begin position="1"/>
        <end position="22"/>
    </location>
</feature>
<evidence type="ECO:0000256" key="1">
    <source>
        <dbReference type="SAM" id="MobiDB-lite"/>
    </source>
</evidence>
<dbReference type="Proteomes" id="UP000823388">
    <property type="component" value="Chromosome 1N"/>
</dbReference>
<reference evidence="2" key="1">
    <citation type="submission" date="2020-05" db="EMBL/GenBank/DDBJ databases">
        <title>WGS assembly of Panicum virgatum.</title>
        <authorList>
            <person name="Lovell J.T."/>
            <person name="Jenkins J."/>
            <person name="Shu S."/>
            <person name="Juenger T.E."/>
            <person name="Schmutz J."/>
        </authorList>
    </citation>
    <scope>NUCLEOTIDE SEQUENCE</scope>
    <source>
        <strain evidence="2">AP13</strain>
    </source>
</reference>
<keyword evidence="3" id="KW-1185">Reference proteome</keyword>
<accession>A0A8T0WRD0</accession>
<dbReference type="AlphaFoldDB" id="A0A8T0WRD0"/>
<comment type="caution">
    <text evidence="2">The sequence shown here is derived from an EMBL/GenBank/DDBJ whole genome shotgun (WGS) entry which is preliminary data.</text>
</comment>
<gene>
    <name evidence="2" type="ORF">PVAP13_1NG044620</name>
</gene>
<sequence>MNCDWADLVAGTKPRKQPRQMKKLPPVLYQPWKQIIQNSPGRVTRSRLAMLQEKALVPSPQWQPHSPSKRLQPTKVLQGSWHGGT</sequence>
<feature type="compositionally biased region" description="Basic residues" evidence="1">
    <location>
        <begin position="13"/>
        <end position="22"/>
    </location>
</feature>
<name>A0A8T0WRD0_PANVG</name>
<feature type="compositionally biased region" description="Polar residues" evidence="1">
    <location>
        <begin position="60"/>
        <end position="77"/>
    </location>
</feature>
<proteinExistence type="predicted"/>
<protein>
    <submittedName>
        <fullName evidence="2">Uncharacterized protein</fullName>
    </submittedName>
</protein>
<dbReference type="EMBL" id="CM029038">
    <property type="protein sequence ID" value="KAG2648326.1"/>
    <property type="molecule type" value="Genomic_DNA"/>
</dbReference>